<keyword evidence="3" id="KW-1185">Reference proteome</keyword>
<feature type="compositionally biased region" description="Polar residues" evidence="1">
    <location>
        <begin position="350"/>
        <end position="359"/>
    </location>
</feature>
<evidence type="ECO:0000256" key="1">
    <source>
        <dbReference type="SAM" id="MobiDB-lite"/>
    </source>
</evidence>
<dbReference type="EMBL" id="BTSX01000004">
    <property type="protein sequence ID" value="GMS96325.1"/>
    <property type="molecule type" value="Genomic_DNA"/>
</dbReference>
<accession>A0AAV5TPG3</accession>
<feature type="region of interest" description="Disordered" evidence="1">
    <location>
        <begin position="187"/>
        <end position="262"/>
    </location>
</feature>
<organism evidence="2 3">
    <name type="scientific">Pristionchus entomophagus</name>
    <dbReference type="NCBI Taxonomy" id="358040"/>
    <lineage>
        <taxon>Eukaryota</taxon>
        <taxon>Metazoa</taxon>
        <taxon>Ecdysozoa</taxon>
        <taxon>Nematoda</taxon>
        <taxon>Chromadorea</taxon>
        <taxon>Rhabditida</taxon>
        <taxon>Rhabditina</taxon>
        <taxon>Diplogasteromorpha</taxon>
        <taxon>Diplogasteroidea</taxon>
        <taxon>Neodiplogasteridae</taxon>
        <taxon>Pristionchus</taxon>
    </lineage>
</organism>
<feature type="compositionally biased region" description="Basic and acidic residues" evidence="1">
    <location>
        <begin position="331"/>
        <end position="347"/>
    </location>
</feature>
<feature type="region of interest" description="Disordered" evidence="1">
    <location>
        <begin position="274"/>
        <end position="440"/>
    </location>
</feature>
<gene>
    <name evidence="2" type="ORF">PENTCL1PPCAC_18500</name>
</gene>
<feature type="compositionally biased region" description="Polar residues" evidence="1">
    <location>
        <begin position="251"/>
        <end position="262"/>
    </location>
</feature>
<proteinExistence type="predicted"/>
<evidence type="ECO:0000313" key="2">
    <source>
        <dbReference type="EMBL" id="GMS96325.1"/>
    </source>
</evidence>
<sequence length="440" mass="49745">KHIHIKKKCFDSVDENDGYAIKYAVLPIKICTRDEMEATRWLLENFVACPKMYLRRPSDFSRHDEFFRFVNEEPIDSANQAVQTPREPSRPADDDDGTTMADRERPLMKKRNSLRVRRTMTEEKEPEMKPSRMTTMQGLKYISSVFIDSNSSANETENEDDFFIDHRPRARYDSSALDLTDTSLSDYGSSRMDDGEEGSYAFAHLTSPPPPPVSSAVTVVRRADESRIDPTIQPNRSSPLPPTTVDAESLPNRSSQESTQTAIFPVNRVVSQSELKKSQPWEEEGNPSDPTAPIRSVLSLSDLKTSQPFEEEGHSPMAIPFTGGEGEEEIYNSRDLRIRRELEERFDMNGTKTSPVGSQEETRDEEGMQLQQDVDAQLAVEEGEDAGMENGRMQEGGGLMDEMGGESETEPRPARKRKHTQKMSEYEKASGKGSKKKKKK</sequence>
<name>A0AAV5TPG3_9BILA</name>
<reference evidence="2" key="1">
    <citation type="submission" date="2023-10" db="EMBL/GenBank/DDBJ databases">
        <title>Genome assembly of Pristionchus species.</title>
        <authorList>
            <person name="Yoshida K."/>
            <person name="Sommer R.J."/>
        </authorList>
    </citation>
    <scope>NUCLEOTIDE SEQUENCE</scope>
    <source>
        <strain evidence="2">RS0144</strain>
    </source>
</reference>
<dbReference type="AlphaFoldDB" id="A0AAV5TPG3"/>
<comment type="caution">
    <text evidence="2">The sequence shown here is derived from an EMBL/GenBank/DDBJ whole genome shotgun (WGS) entry which is preliminary data.</text>
</comment>
<feature type="non-terminal residue" evidence="2">
    <location>
        <position position="440"/>
    </location>
</feature>
<feature type="compositionally biased region" description="Polar residues" evidence="1">
    <location>
        <begin position="298"/>
        <end position="308"/>
    </location>
</feature>
<protein>
    <submittedName>
        <fullName evidence="2">Uncharacterized protein</fullName>
    </submittedName>
</protein>
<evidence type="ECO:0000313" key="3">
    <source>
        <dbReference type="Proteomes" id="UP001432027"/>
    </source>
</evidence>
<feature type="region of interest" description="Disordered" evidence="1">
    <location>
        <begin position="77"/>
        <end position="109"/>
    </location>
</feature>
<feature type="non-terminal residue" evidence="2">
    <location>
        <position position="1"/>
    </location>
</feature>
<dbReference type="Proteomes" id="UP001432027">
    <property type="component" value="Unassembled WGS sequence"/>
</dbReference>